<gene>
    <name evidence="6" type="ORF">RE474_08500</name>
</gene>
<dbReference type="Proteomes" id="UP001182908">
    <property type="component" value="Chromosome"/>
</dbReference>
<keyword evidence="3" id="KW-0808">Transferase</keyword>
<dbReference type="GO" id="GO:0030170">
    <property type="term" value="F:pyridoxal phosphate binding"/>
    <property type="evidence" value="ECO:0007669"/>
    <property type="project" value="InterPro"/>
</dbReference>
<reference evidence="6 7" key="1">
    <citation type="submission" date="2023-08" db="EMBL/GenBank/DDBJ databases">
        <title>Methanolobus mangrovi sp. nov. and Methanolobus sediminis sp. nov, two novel methylotrophic methanogens isolated from mangrove sediments in China.</title>
        <authorList>
            <person name="Zhou J."/>
        </authorList>
    </citation>
    <scope>NUCLEOTIDE SEQUENCE [LARGE SCALE GENOMIC DNA]</scope>
    <source>
        <strain evidence="6 7">FTZ6</strain>
    </source>
</reference>
<evidence type="ECO:0000256" key="4">
    <source>
        <dbReference type="ARBA" id="ARBA00022898"/>
    </source>
</evidence>
<keyword evidence="7" id="KW-1185">Reference proteome</keyword>
<dbReference type="KEGG" id="mseb:RE474_08500"/>
<dbReference type="AlphaFoldDB" id="A0AA51UKS2"/>
<comment type="similarity">
    <text evidence="5">Belongs to the class-III pyridoxal-phosphate-dependent aminotransferase family.</text>
</comment>
<evidence type="ECO:0000256" key="2">
    <source>
        <dbReference type="ARBA" id="ARBA00022576"/>
    </source>
</evidence>
<evidence type="ECO:0000256" key="3">
    <source>
        <dbReference type="ARBA" id="ARBA00022679"/>
    </source>
</evidence>
<dbReference type="InterPro" id="IPR015424">
    <property type="entry name" value="PyrdxlP-dep_Trfase"/>
</dbReference>
<dbReference type="EMBL" id="CP133592">
    <property type="protein sequence ID" value="WMW24136.1"/>
    <property type="molecule type" value="Genomic_DNA"/>
</dbReference>
<accession>A0AA51UKS2</accession>
<dbReference type="FunFam" id="3.40.640.10:FF:000004">
    <property type="entry name" value="Acetylornithine aminotransferase"/>
    <property type="match status" value="1"/>
</dbReference>
<dbReference type="InterPro" id="IPR005814">
    <property type="entry name" value="Aminotrans_3"/>
</dbReference>
<dbReference type="PANTHER" id="PTHR11986">
    <property type="entry name" value="AMINOTRANSFERASE CLASS III"/>
    <property type="match status" value="1"/>
</dbReference>
<sequence length="402" mass="44015">MSSKDTIEIEDKYFAPFFVKQKISIEMGEGVYVWDEEGRRYLDFTAGWGVTCIGHANPVITNALVDQGSKIIQNPNSGLTYSPARARLLSLLTEVLPSHLTRIFFTNSGAETNDAAIKLARKVTGRPEIVSTYQSFHGRTISTASATGQAKNRDRYNPLMPNYRFVPYNDLSAMEEALDESVAAVIIEPIQGEGGIRIPSEEYLAGVSDLCKKNGILLIMDEIQTGFFRTGPAFVTGGYNVKADFLTMAKGIAGGFPFGAFAMSEEVAEKLEIGDHGGTYCGNPLGCAVSYAVVKYLLDNNISENVEKLGKLALSHMKEWQDSYGDVVIDVRGKGLLIMIDFKDQDVCTKVKDECQEKGLLVTQTQGIGIRIFPALNITEDEIMEGLQIMENAIASVVKNSI</sequence>
<dbReference type="InterPro" id="IPR015422">
    <property type="entry name" value="PyrdxlP-dep_Trfase_small"/>
</dbReference>
<dbReference type="SUPFAM" id="SSF53383">
    <property type="entry name" value="PLP-dependent transferases"/>
    <property type="match status" value="1"/>
</dbReference>
<dbReference type="GO" id="GO:0008483">
    <property type="term" value="F:transaminase activity"/>
    <property type="evidence" value="ECO:0007669"/>
    <property type="project" value="UniProtKB-KW"/>
</dbReference>
<dbReference type="RefSeq" id="WP_309309951.1">
    <property type="nucleotide sequence ID" value="NZ_CP133592.1"/>
</dbReference>
<evidence type="ECO:0000256" key="1">
    <source>
        <dbReference type="ARBA" id="ARBA00001933"/>
    </source>
</evidence>
<dbReference type="InterPro" id="IPR015421">
    <property type="entry name" value="PyrdxlP-dep_Trfase_major"/>
</dbReference>
<evidence type="ECO:0000313" key="7">
    <source>
        <dbReference type="Proteomes" id="UP001182908"/>
    </source>
</evidence>
<dbReference type="Gene3D" id="3.90.1150.10">
    <property type="entry name" value="Aspartate Aminotransferase, domain 1"/>
    <property type="match status" value="1"/>
</dbReference>
<proteinExistence type="inferred from homology"/>
<dbReference type="PIRSF" id="PIRSF000521">
    <property type="entry name" value="Transaminase_4ab_Lys_Orn"/>
    <property type="match status" value="1"/>
</dbReference>
<keyword evidence="2 6" id="KW-0032">Aminotransferase</keyword>
<dbReference type="InterPro" id="IPR050103">
    <property type="entry name" value="Class-III_PLP-dep_AT"/>
</dbReference>
<dbReference type="Pfam" id="PF00202">
    <property type="entry name" value="Aminotran_3"/>
    <property type="match status" value="1"/>
</dbReference>
<dbReference type="CDD" id="cd00610">
    <property type="entry name" value="OAT_like"/>
    <property type="match status" value="1"/>
</dbReference>
<dbReference type="PROSITE" id="PS00600">
    <property type="entry name" value="AA_TRANSFER_CLASS_3"/>
    <property type="match status" value="1"/>
</dbReference>
<dbReference type="GeneID" id="84232751"/>
<dbReference type="Gene3D" id="3.40.640.10">
    <property type="entry name" value="Type I PLP-dependent aspartate aminotransferase-like (Major domain)"/>
    <property type="match status" value="1"/>
</dbReference>
<organism evidence="6 7">
    <name type="scientific">Methanolobus sediminis</name>
    <dbReference type="NCBI Taxonomy" id="3072978"/>
    <lineage>
        <taxon>Archaea</taxon>
        <taxon>Methanobacteriati</taxon>
        <taxon>Methanobacteriota</taxon>
        <taxon>Stenosarchaea group</taxon>
        <taxon>Methanomicrobia</taxon>
        <taxon>Methanosarcinales</taxon>
        <taxon>Methanosarcinaceae</taxon>
        <taxon>Methanolobus</taxon>
    </lineage>
</organism>
<protein>
    <submittedName>
        <fullName evidence="6">Aspartate aminotransferase family protein</fullName>
    </submittedName>
</protein>
<dbReference type="GO" id="GO:0042802">
    <property type="term" value="F:identical protein binding"/>
    <property type="evidence" value="ECO:0007669"/>
    <property type="project" value="TreeGrafter"/>
</dbReference>
<dbReference type="InterPro" id="IPR049704">
    <property type="entry name" value="Aminotrans_3_PPA_site"/>
</dbReference>
<keyword evidence="4 5" id="KW-0663">Pyridoxal phosphate</keyword>
<evidence type="ECO:0000256" key="5">
    <source>
        <dbReference type="RuleBase" id="RU003560"/>
    </source>
</evidence>
<name>A0AA51UKS2_9EURY</name>
<dbReference type="PANTHER" id="PTHR11986:SF79">
    <property type="entry name" value="ACETYLORNITHINE AMINOTRANSFERASE, MITOCHONDRIAL"/>
    <property type="match status" value="1"/>
</dbReference>
<evidence type="ECO:0000313" key="6">
    <source>
        <dbReference type="EMBL" id="WMW24136.1"/>
    </source>
</evidence>
<comment type="cofactor">
    <cofactor evidence="1">
        <name>pyridoxal 5'-phosphate</name>
        <dbReference type="ChEBI" id="CHEBI:597326"/>
    </cofactor>
</comment>